<gene>
    <name evidence="1" type="ORF">PXEA_LOCUS7221</name>
</gene>
<accession>A0A3S5B5H9</accession>
<reference evidence="1" key="1">
    <citation type="submission" date="2018-11" db="EMBL/GenBank/DDBJ databases">
        <authorList>
            <consortium name="Pathogen Informatics"/>
        </authorList>
    </citation>
    <scope>NUCLEOTIDE SEQUENCE</scope>
</reference>
<comment type="caution">
    <text evidence="1">The sequence shown here is derived from an EMBL/GenBank/DDBJ whole genome shotgun (WGS) entry which is preliminary data.</text>
</comment>
<dbReference type="Proteomes" id="UP000784294">
    <property type="component" value="Unassembled WGS sequence"/>
</dbReference>
<dbReference type="EMBL" id="CAAALY010018906">
    <property type="protein sequence ID" value="VEL13781.1"/>
    <property type="molecule type" value="Genomic_DNA"/>
</dbReference>
<feature type="non-terminal residue" evidence="1">
    <location>
        <position position="1"/>
    </location>
</feature>
<proteinExistence type="predicted"/>
<protein>
    <submittedName>
        <fullName evidence="1">Uncharacterized protein</fullName>
    </submittedName>
</protein>
<sequence>MDTCSDEIYQSTDESLPHFNRGRRTRMKPLSLEVSSLFLLGSVINPSPASPSSQSLAFPGAWALETRLLRLALLRLLAEPPADLPVETSLLIMLKSQPRLEFCAIQLYCLCLLLSLGIRFSPRRPISDFTSNGLCGDLAGESSSSSLPPQKFETSFLCPQGFRDTEDDDILSFFCEEEEVELETDEFDDSGLVETLEQEQYKMFYANEPYSELCCPLGTCNRLIDSCQTHTCSGLLSRTNTRLSGGEGSASPFWQLNFHILAPGLLAWISDLLVGDFPSVEL</sequence>
<evidence type="ECO:0000313" key="1">
    <source>
        <dbReference type="EMBL" id="VEL13781.1"/>
    </source>
</evidence>
<dbReference type="AlphaFoldDB" id="A0A3S5B5H9"/>
<name>A0A3S5B5H9_9PLAT</name>
<organism evidence="1 2">
    <name type="scientific">Protopolystoma xenopodis</name>
    <dbReference type="NCBI Taxonomy" id="117903"/>
    <lineage>
        <taxon>Eukaryota</taxon>
        <taxon>Metazoa</taxon>
        <taxon>Spiralia</taxon>
        <taxon>Lophotrochozoa</taxon>
        <taxon>Platyhelminthes</taxon>
        <taxon>Monogenea</taxon>
        <taxon>Polyopisthocotylea</taxon>
        <taxon>Polystomatidea</taxon>
        <taxon>Polystomatidae</taxon>
        <taxon>Protopolystoma</taxon>
    </lineage>
</organism>
<keyword evidence="2" id="KW-1185">Reference proteome</keyword>
<evidence type="ECO:0000313" key="2">
    <source>
        <dbReference type="Proteomes" id="UP000784294"/>
    </source>
</evidence>